<dbReference type="AlphaFoldDB" id="A0A9J6GIA1"/>
<keyword evidence="3" id="KW-1185">Reference proteome</keyword>
<feature type="region of interest" description="Disordered" evidence="1">
    <location>
        <begin position="352"/>
        <end position="488"/>
    </location>
</feature>
<feature type="region of interest" description="Disordered" evidence="1">
    <location>
        <begin position="95"/>
        <end position="135"/>
    </location>
</feature>
<evidence type="ECO:0000256" key="1">
    <source>
        <dbReference type="SAM" id="MobiDB-lite"/>
    </source>
</evidence>
<evidence type="ECO:0000313" key="2">
    <source>
        <dbReference type="EMBL" id="KAH9374296.1"/>
    </source>
</evidence>
<gene>
    <name evidence="2" type="ORF">HPB48_005616</name>
</gene>
<dbReference type="VEuPathDB" id="VectorBase:HLOH_058992"/>
<comment type="caution">
    <text evidence="2">The sequence shown here is derived from an EMBL/GenBank/DDBJ whole genome shotgun (WGS) entry which is preliminary data.</text>
</comment>
<proteinExistence type="predicted"/>
<feature type="compositionally biased region" description="Low complexity" evidence="1">
    <location>
        <begin position="430"/>
        <end position="449"/>
    </location>
</feature>
<name>A0A9J6GIA1_HAELO</name>
<dbReference type="Proteomes" id="UP000821853">
    <property type="component" value="Chromosome 4"/>
</dbReference>
<sequence length="488" mass="54902">MRLVWQRASREGHLSCQRLRLPEVREKGPFLNRLPLSKCSSEHRAGARFPGPHGDDGFIQVGSLSPRRVTDPGLQNRHGSGRDCYPGATISTALQARRSDFPRPEASGSRLKDSAHLATGKASFQAQRPRKRGKSLHLTWSTHSPTRKTSHHHQPWFVPVSEQCVGTTYTVRADQAELQRMCLETFSELIRERYLSPEEMSYTYGYNQPSKQDIEHRPPEYIADPILLWLSTPPWTPRGGPLLPSRQATPERWKFPQHPPAASVPQPAQRPHHPRGSRADRGSRGTIAGRRAIRGTAISPTTGVNRCSNLRSPGCLTASSFEPPARWSGHPRRIRRRCWKIVKRPVPPRFSVGRRSCPGRLENSEDARATVRGASIAQQRRPSEQQHRPSRMRQFSDYTPSNESLSASTEVLLSDPQRRLRSSSEEPLAEKAATTQAEATAFTRATRTKSGSTPSPYHRCGRSGRAGTVQRRARPERRLHRTPRSNLP</sequence>
<protein>
    <submittedName>
        <fullName evidence="2">Uncharacterized protein</fullName>
    </submittedName>
</protein>
<dbReference type="OrthoDB" id="6499593at2759"/>
<feature type="compositionally biased region" description="Polar residues" evidence="1">
    <location>
        <begin position="396"/>
        <end position="411"/>
    </location>
</feature>
<organism evidence="2 3">
    <name type="scientific">Haemaphysalis longicornis</name>
    <name type="common">Bush tick</name>
    <dbReference type="NCBI Taxonomy" id="44386"/>
    <lineage>
        <taxon>Eukaryota</taxon>
        <taxon>Metazoa</taxon>
        <taxon>Ecdysozoa</taxon>
        <taxon>Arthropoda</taxon>
        <taxon>Chelicerata</taxon>
        <taxon>Arachnida</taxon>
        <taxon>Acari</taxon>
        <taxon>Parasitiformes</taxon>
        <taxon>Ixodida</taxon>
        <taxon>Ixodoidea</taxon>
        <taxon>Ixodidae</taxon>
        <taxon>Haemaphysalinae</taxon>
        <taxon>Haemaphysalis</taxon>
    </lineage>
</organism>
<feature type="compositionally biased region" description="Basic residues" evidence="1">
    <location>
        <begin position="471"/>
        <end position="488"/>
    </location>
</feature>
<feature type="region of interest" description="Disordered" evidence="1">
    <location>
        <begin position="239"/>
        <end position="290"/>
    </location>
</feature>
<reference evidence="2 3" key="1">
    <citation type="journal article" date="2020" name="Cell">
        <title>Large-Scale Comparative Analyses of Tick Genomes Elucidate Their Genetic Diversity and Vector Capacities.</title>
        <authorList>
            <consortium name="Tick Genome and Microbiome Consortium (TIGMIC)"/>
            <person name="Jia N."/>
            <person name="Wang J."/>
            <person name="Shi W."/>
            <person name="Du L."/>
            <person name="Sun Y."/>
            <person name="Zhan W."/>
            <person name="Jiang J.F."/>
            <person name="Wang Q."/>
            <person name="Zhang B."/>
            <person name="Ji P."/>
            <person name="Bell-Sakyi L."/>
            <person name="Cui X.M."/>
            <person name="Yuan T.T."/>
            <person name="Jiang B.G."/>
            <person name="Yang W.F."/>
            <person name="Lam T.T."/>
            <person name="Chang Q.C."/>
            <person name="Ding S.J."/>
            <person name="Wang X.J."/>
            <person name="Zhu J.G."/>
            <person name="Ruan X.D."/>
            <person name="Zhao L."/>
            <person name="Wei J.T."/>
            <person name="Ye R.Z."/>
            <person name="Que T.C."/>
            <person name="Du C.H."/>
            <person name="Zhou Y.H."/>
            <person name="Cheng J.X."/>
            <person name="Dai P.F."/>
            <person name="Guo W.B."/>
            <person name="Han X.H."/>
            <person name="Huang E.J."/>
            <person name="Li L.F."/>
            <person name="Wei W."/>
            <person name="Gao Y.C."/>
            <person name="Liu J.Z."/>
            <person name="Shao H.Z."/>
            <person name="Wang X."/>
            <person name="Wang C.C."/>
            <person name="Yang T.C."/>
            <person name="Huo Q.B."/>
            <person name="Li W."/>
            <person name="Chen H.Y."/>
            <person name="Chen S.E."/>
            <person name="Zhou L.G."/>
            <person name="Ni X.B."/>
            <person name="Tian J.H."/>
            <person name="Sheng Y."/>
            <person name="Liu T."/>
            <person name="Pan Y.S."/>
            <person name="Xia L.Y."/>
            <person name="Li J."/>
            <person name="Zhao F."/>
            <person name="Cao W.C."/>
        </authorList>
    </citation>
    <scope>NUCLEOTIDE SEQUENCE [LARGE SCALE GENOMIC DNA]</scope>
    <source>
        <strain evidence="2">HaeL-2018</strain>
    </source>
</reference>
<accession>A0A9J6GIA1</accession>
<evidence type="ECO:0000313" key="3">
    <source>
        <dbReference type="Proteomes" id="UP000821853"/>
    </source>
</evidence>
<dbReference type="EMBL" id="JABSTR010000006">
    <property type="protein sequence ID" value="KAH9374296.1"/>
    <property type="molecule type" value="Genomic_DNA"/>
</dbReference>